<accession>W9GYX6</accession>
<organism evidence="2 3">
    <name type="scientific">Skermanella stibiiresistens SB22</name>
    <dbReference type="NCBI Taxonomy" id="1385369"/>
    <lineage>
        <taxon>Bacteria</taxon>
        <taxon>Pseudomonadati</taxon>
        <taxon>Pseudomonadota</taxon>
        <taxon>Alphaproteobacteria</taxon>
        <taxon>Rhodospirillales</taxon>
        <taxon>Azospirillaceae</taxon>
        <taxon>Skermanella</taxon>
    </lineage>
</organism>
<name>W9GYX6_9PROT</name>
<proteinExistence type="predicted"/>
<dbReference type="AlphaFoldDB" id="W9GYX6"/>
<keyword evidence="3" id="KW-1185">Reference proteome</keyword>
<reference evidence="2 3" key="1">
    <citation type="submission" date="2013-08" db="EMBL/GenBank/DDBJ databases">
        <title>The genome sequence of Skermanella stibiiresistens.</title>
        <authorList>
            <person name="Zhu W."/>
            <person name="Wang G."/>
        </authorList>
    </citation>
    <scope>NUCLEOTIDE SEQUENCE [LARGE SCALE GENOMIC DNA]</scope>
    <source>
        <strain evidence="2 3">SB22</strain>
    </source>
</reference>
<protein>
    <submittedName>
        <fullName evidence="2">Uncharacterized protein</fullName>
    </submittedName>
</protein>
<evidence type="ECO:0000313" key="3">
    <source>
        <dbReference type="Proteomes" id="UP000019486"/>
    </source>
</evidence>
<dbReference type="PATRIC" id="fig|1385369.3.peg.5271"/>
<keyword evidence="1" id="KW-1133">Transmembrane helix</keyword>
<dbReference type="OrthoDB" id="8419990at2"/>
<dbReference type="EMBL" id="AVFL01000024">
    <property type="protein sequence ID" value="EWY37647.1"/>
    <property type="molecule type" value="Genomic_DNA"/>
</dbReference>
<dbReference type="Proteomes" id="UP000019486">
    <property type="component" value="Unassembled WGS sequence"/>
</dbReference>
<evidence type="ECO:0000256" key="1">
    <source>
        <dbReference type="SAM" id="Phobius"/>
    </source>
</evidence>
<comment type="caution">
    <text evidence="2">The sequence shown here is derived from an EMBL/GenBank/DDBJ whole genome shotgun (WGS) entry which is preliminary data.</text>
</comment>
<sequence>MNDFIGEDQTGTLVARDMLTLLLCGFVACAVLAVPFMNDPKKADAQTSGSINPPGNVIVDAQWPDNWRTDVDLWVQAPGDTPVGYSNKGGLIMNLLRDDLGSNNPTPLRYENQFSRSVPPGEYTINLHLFRNLEAKYPVPVDVTVRCSAEQNARNVVNTRVQLDREGQELTALRFRLDEQCNLAPNSVHSVFKPLRSPGKT</sequence>
<keyword evidence="1" id="KW-0472">Membrane</keyword>
<keyword evidence="1" id="KW-0812">Transmembrane</keyword>
<evidence type="ECO:0000313" key="2">
    <source>
        <dbReference type="EMBL" id="EWY37647.1"/>
    </source>
</evidence>
<gene>
    <name evidence="2" type="ORF">N825_16480</name>
</gene>
<dbReference type="RefSeq" id="WP_037458441.1">
    <property type="nucleotide sequence ID" value="NZ_AVFL01000024.1"/>
</dbReference>
<feature type="transmembrane region" description="Helical" evidence="1">
    <location>
        <begin position="18"/>
        <end position="37"/>
    </location>
</feature>
<dbReference type="STRING" id="1385369.N825_16480"/>